<reference evidence="1 2" key="1">
    <citation type="submission" date="2024-10" db="EMBL/GenBank/DDBJ databases">
        <authorList>
            <person name="Sang B.-I."/>
            <person name="Prabhaharan D."/>
        </authorList>
    </citation>
    <scope>NUCLEOTIDE SEQUENCE [LARGE SCALE GENOMIC DNA]</scope>
    <source>
        <strain evidence="1 2">MH</strain>
    </source>
</reference>
<proteinExistence type="predicted"/>
<keyword evidence="2" id="KW-1185">Reference proteome</keyword>
<organism evidence="1 2">
    <name type="scientific">Megasphaera hexanoica</name>
    <dbReference type="NCBI Taxonomy" id="1675036"/>
    <lineage>
        <taxon>Bacteria</taxon>
        <taxon>Bacillati</taxon>
        <taxon>Bacillota</taxon>
        <taxon>Negativicutes</taxon>
        <taxon>Veillonellales</taxon>
        <taxon>Veillonellaceae</taxon>
        <taxon>Megasphaera</taxon>
    </lineage>
</organism>
<dbReference type="Proteomes" id="UP001605989">
    <property type="component" value="Unassembled WGS sequence"/>
</dbReference>
<dbReference type="EMBL" id="JBIEKR010000011">
    <property type="protein sequence ID" value="MFG6273897.1"/>
    <property type="molecule type" value="Genomic_DNA"/>
</dbReference>
<accession>A0ABW7DS87</accession>
<sequence length="40" mass="4309">MKRGIFSGLHNLETSSVINGQLCQLNRLCIGRSAALAHAQ</sequence>
<gene>
    <name evidence="1" type="ORF">ACGTZG_11945</name>
</gene>
<comment type="caution">
    <text evidence="1">The sequence shown here is derived from an EMBL/GenBank/DDBJ whole genome shotgun (WGS) entry which is preliminary data.</text>
</comment>
<dbReference type="RefSeq" id="WP_277345589.1">
    <property type="nucleotide sequence ID" value="NZ_JABAFG010000011.1"/>
</dbReference>
<evidence type="ECO:0000313" key="1">
    <source>
        <dbReference type="EMBL" id="MFG6273897.1"/>
    </source>
</evidence>
<protein>
    <submittedName>
        <fullName evidence="1">Uncharacterized protein</fullName>
    </submittedName>
</protein>
<name>A0ABW7DS87_9FIRM</name>
<evidence type="ECO:0000313" key="2">
    <source>
        <dbReference type="Proteomes" id="UP001605989"/>
    </source>
</evidence>